<dbReference type="Gene3D" id="3.40.50.1820">
    <property type="entry name" value="alpha/beta hydrolase"/>
    <property type="match status" value="1"/>
</dbReference>
<dbReference type="OrthoDB" id="408631at2759"/>
<dbReference type="Proteomes" id="UP000554235">
    <property type="component" value="Unassembled WGS sequence"/>
</dbReference>
<dbReference type="GO" id="GO:0052689">
    <property type="term" value="F:carboxylic ester hydrolase activity"/>
    <property type="evidence" value="ECO:0007669"/>
    <property type="project" value="TreeGrafter"/>
</dbReference>
<dbReference type="Pfam" id="PF00135">
    <property type="entry name" value="COesterase"/>
    <property type="match status" value="1"/>
</dbReference>
<evidence type="ECO:0000256" key="3">
    <source>
        <dbReference type="RuleBase" id="RU361235"/>
    </source>
</evidence>
<dbReference type="InterPro" id="IPR050654">
    <property type="entry name" value="AChE-related_enzymes"/>
</dbReference>
<dbReference type="InterPro" id="IPR019826">
    <property type="entry name" value="Carboxylesterase_B_AS"/>
</dbReference>
<dbReference type="SUPFAM" id="SSF53474">
    <property type="entry name" value="alpha/beta-Hydrolases"/>
    <property type="match status" value="1"/>
</dbReference>
<feature type="chain" id="PRO_5034946413" description="Carboxylic ester hydrolase" evidence="3">
    <location>
        <begin position="20"/>
        <end position="546"/>
    </location>
</feature>
<evidence type="ECO:0000256" key="2">
    <source>
        <dbReference type="ARBA" id="ARBA00022801"/>
    </source>
</evidence>
<dbReference type="AlphaFoldDB" id="A0A8H4LDX5"/>
<name>A0A8H4LDX5_9HYPO</name>
<dbReference type="PROSITE" id="PS00122">
    <property type="entry name" value="CARBOXYLESTERASE_B_1"/>
    <property type="match status" value="1"/>
</dbReference>
<feature type="signal peptide" evidence="3">
    <location>
        <begin position="1"/>
        <end position="19"/>
    </location>
</feature>
<evidence type="ECO:0000259" key="4">
    <source>
        <dbReference type="Pfam" id="PF00135"/>
    </source>
</evidence>
<feature type="domain" description="Carboxylesterase type B" evidence="4">
    <location>
        <begin position="28"/>
        <end position="485"/>
    </location>
</feature>
<dbReference type="EC" id="3.1.1.-" evidence="3"/>
<dbReference type="PANTHER" id="PTHR43918">
    <property type="entry name" value="ACETYLCHOLINESTERASE"/>
    <property type="match status" value="1"/>
</dbReference>
<keyword evidence="6" id="KW-1185">Reference proteome</keyword>
<keyword evidence="3" id="KW-0732">Signal</keyword>
<gene>
    <name evidence="5" type="ORF">FALBO_7276</name>
</gene>
<dbReference type="InterPro" id="IPR029058">
    <property type="entry name" value="AB_hydrolase_fold"/>
</dbReference>
<protein>
    <recommendedName>
        <fullName evidence="3">Carboxylic ester hydrolase</fullName>
        <ecNumber evidence="3">3.1.1.-</ecNumber>
    </recommendedName>
</protein>
<keyword evidence="2 3" id="KW-0378">Hydrolase</keyword>
<dbReference type="InterPro" id="IPR002018">
    <property type="entry name" value="CarbesteraseB"/>
</dbReference>
<comment type="similarity">
    <text evidence="1 3">Belongs to the type-B carboxylesterase/lipase family.</text>
</comment>
<organism evidence="5 6">
    <name type="scientific">Fusarium albosuccineum</name>
    <dbReference type="NCBI Taxonomy" id="1237068"/>
    <lineage>
        <taxon>Eukaryota</taxon>
        <taxon>Fungi</taxon>
        <taxon>Dikarya</taxon>
        <taxon>Ascomycota</taxon>
        <taxon>Pezizomycotina</taxon>
        <taxon>Sordariomycetes</taxon>
        <taxon>Hypocreomycetidae</taxon>
        <taxon>Hypocreales</taxon>
        <taxon>Nectriaceae</taxon>
        <taxon>Fusarium</taxon>
        <taxon>Fusarium decemcellulare species complex</taxon>
    </lineage>
</organism>
<dbReference type="PANTHER" id="PTHR43918:SF4">
    <property type="entry name" value="CARBOXYLIC ESTER HYDROLASE"/>
    <property type="match status" value="1"/>
</dbReference>
<evidence type="ECO:0000313" key="6">
    <source>
        <dbReference type="Proteomes" id="UP000554235"/>
    </source>
</evidence>
<dbReference type="EMBL" id="JAADYS010000961">
    <property type="protein sequence ID" value="KAF4465883.1"/>
    <property type="molecule type" value="Genomic_DNA"/>
</dbReference>
<evidence type="ECO:0000313" key="5">
    <source>
        <dbReference type="EMBL" id="KAF4465883.1"/>
    </source>
</evidence>
<accession>A0A8H4LDX5</accession>
<reference evidence="5 6" key="1">
    <citation type="submission" date="2020-01" db="EMBL/GenBank/DDBJ databases">
        <title>Identification and distribution of gene clusters putatively required for synthesis of sphingolipid metabolism inhibitors in phylogenetically diverse species of the filamentous fungus Fusarium.</title>
        <authorList>
            <person name="Kim H.-S."/>
            <person name="Busman M."/>
            <person name="Brown D.W."/>
            <person name="Divon H."/>
            <person name="Uhlig S."/>
            <person name="Proctor R.H."/>
        </authorList>
    </citation>
    <scope>NUCLEOTIDE SEQUENCE [LARGE SCALE GENOMIC DNA]</scope>
    <source>
        <strain evidence="5 6">NRRL 20459</strain>
    </source>
</reference>
<proteinExistence type="inferred from homology"/>
<sequence length="546" mass="59774">MFPPTLLVAALCAANTVVAYPNLKRADKPTATIDSGVVVGTTTSLPDSDIVVDQFLGIPFAEKPVRFSPPVPAKGWNESWDKPYDASKFKPACIQKFNYPEKARNQSIKAFNTPGPPAGTSEDCLNINVFTPSGAKPSSKPVLFWIFGGSFSNGAGSLPLYDGSRFAGYEDLVVVTFNYRTNIFGFPETLELPKGKQNLGLLDQRLALDWVQRNIKTFGGDPKKITIMGESAGAGSVDALLTAPPDPVPFRAAIMHSGSAGTRLEPSGSWENATEKAGCDKGDFDEVLKCMRDLPATKLKEIVEKAALDFAPIGDDGITLANYPRKVRLDSKDNSKAMARVPVLIGTTADEARLESFKDISLEDALRYYRPEITPLEIKLIQIMYPIGAPGIQNEYDQIATLLTEALAQCPAKFTTEEFNDVGIKTWRFIYNASFENTEIFEGSGAYHSSELYTIFGTYPEKESTEFQKELTREMQNAWARFVKDPSGGPGWDTVPKLAVFGDGVRPDSKEGGDKALEVKDSDDVDKRCRHLKGVWESTNPKGKDS</sequence>
<comment type="caution">
    <text evidence="5">The sequence shown here is derived from an EMBL/GenBank/DDBJ whole genome shotgun (WGS) entry which is preliminary data.</text>
</comment>
<evidence type="ECO:0000256" key="1">
    <source>
        <dbReference type="ARBA" id="ARBA00005964"/>
    </source>
</evidence>